<reference evidence="2" key="1">
    <citation type="submission" date="2025-08" db="UniProtKB">
        <authorList>
            <consortium name="RefSeq"/>
        </authorList>
    </citation>
    <scope>IDENTIFICATION</scope>
    <source>
        <tissue evidence="2">Whole larvae</tissue>
    </source>
</reference>
<keyword evidence="1" id="KW-1185">Reference proteome</keyword>
<evidence type="ECO:0000313" key="1">
    <source>
        <dbReference type="Proteomes" id="UP001652740"/>
    </source>
</evidence>
<dbReference type="SUPFAM" id="SSF52047">
    <property type="entry name" value="RNI-like"/>
    <property type="match status" value="1"/>
</dbReference>
<dbReference type="Proteomes" id="UP001652740">
    <property type="component" value="Unplaced"/>
</dbReference>
<dbReference type="OrthoDB" id="1708588at2759"/>
<protein>
    <submittedName>
        <fullName evidence="2">Distal membrane-arm assembly complex protein 2</fullName>
    </submittedName>
</protein>
<dbReference type="RefSeq" id="XP_026761434.1">
    <property type="nucleotide sequence ID" value="XM_026905633.3"/>
</dbReference>
<dbReference type="AlphaFoldDB" id="A0A6J1X5F6"/>
<name>A0A6J1X5F6_GALME</name>
<accession>A0A6J1X5F6</accession>
<gene>
    <name evidence="2" type="primary">LOC113520327</name>
</gene>
<organism evidence="1 2">
    <name type="scientific">Galleria mellonella</name>
    <name type="common">Greater wax moth</name>
    <dbReference type="NCBI Taxonomy" id="7137"/>
    <lineage>
        <taxon>Eukaryota</taxon>
        <taxon>Metazoa</taxon>
        <taxon>Ecdysozoa</taxon>
        <taxon>Arthropoda</taxon>
        <taxon>Hexapoda</taxon>
        <taxon>Insecta</taxon>
        <taxon>Pterygota</taxon>
        <taxon>Neoptera</taxon>
        <taxon>Endopterygota</taxon>
        <taxon>Lepidoptera</taxon>
        <taxon>Glossata</taxon>
        <taxon>Ditrysia</taxon>
        <taxon>Pyraloidea</taxon>
        <taxon>Pyralidae</taxon>
        <taxon>Galleriinae</taxon>
        <taxon>Galleria</taxon>
    </lineage>
</organism>
<dbReference type="InterPro" id="IPR032675">
    <property type="entry name" value="LRR_dom_sf"/>
</dbReference>
<sequence length="280" mass="32378">MRPANINKISRCFYITSRKYSEEKSVYQKHEEGPKPREVHGKLYPEWRKPWIHRDGEWSSKLSVFVEKNPSPDIMYALSQIPNLTFDKIKAWWSDMKVIQEKQNQKFLPERVATLGSNLAAVHFFTFRQAKVRLRGSSEWIFGDITTLNLPSNYSDGYYVEAIDCSEFHHNGIRFEGLENLYGLNFLKWLSLKNNRHVDVWCIDRIAGQNGKSLEYLDISGCNICVGCVFSLARMKTLKILIITDPGDNVELQAALSMLEQENPQLLIKAVENIDDNISK</sequence>
<dbReference type="GeneID" id="113520327"/>
<dbReference type="Gene3D" id="3.80.10.10">
    <property type="entry name" value="Ribonuclease Inhibitor"/>
    <property type="match status" value="1"/>
</dbReference>
<proteinExistence type="predicted"/>
<dbReference type="FunCoup" id="A0A6J1X5F6">
    <property type="interactions" value="864"/>
</dbReference>
<dbReference type="InParanoid" id="A0A6J1X5F6"/>
<dbReference type="KEGG" id="gmw:113520327"/>
<evidence type="ECO:0000313" key="2">
    <source>
        <dbReference type="RefSeq" id="XP_026761434.1"/>
    </source>
</evidence>